<feature type="region of interest" description="Disordered" evidence="1">
    <location>
        <begin position="145"/>
        <end position="198"/>
    </location>
</feature>
<feature type="compositionally biased region" description="Basic and acidic residues" evidence="1">
    <location>
        <begin position="181"/>
        <end position="192"/>
    </location>
</feature>
<keyword evidence="3" id="KW-1185">Reference proteome</keyword>
<dbReference type="PROSITE" id="PS51257">
    <property type="entry name" value="PROKAR_LIPOPROTEIN"/>
    <property type="match status" value="1"/>
</dbReference>
<gene>
    <name evidence="2" type="ORF">M5K25_004435</name>
</gene>
<name>A0ABD0VMA0_DENTH</name>
<organism evidence="2 3">
    <name type="scientific">Dendrobium thyrsiflorum</name>
    <name type="common">Pinecone-like raceme dendrobium</name>
    <name type="synonym">Orchid</name>
    <dbReference type="NCBI Taxonomy" id="117978"/>
    <lineage>
        <taxon>Eukaryota</taxon>
        <taxon>Viridiplantae</taxon>
        <taxon>Streptophyta</taxon>
        <taxon>Embryophyta</taxon>
        <taxon>Tracheophyta</taxon>
        <taxon>Spermatophyta</taxon>
        <taxon>Magnoliopsida</taxon>
        <taxon>Liliopsida</taxon>
        <taxon>Asparagales</taxon>
        <taxon>Orchidaceae</taxon>
        <taxon>Epidendroideae</taxon>
        <taxon>Malaxideae</taxon>
        <taxon>Dendrobiinae</taxon>
        <taxon>Dendrobium</taxon>
    </lineage>
</organism>
<dbReference type="AlphaFoldDB" id="A0ABD0VMA0"/>
<dbReference type="Proteomes" id="UP001552299">
    <property type="component" value="Unassembled WGS sequence"/>
</dbReference>
<dbReference type="EMBL" id="JANQDX010000004">
    <property type="protein sequence ID" value="KAL0926054.1"/>
    <property type="molecule type" value="Genomic_DNA"/>
</dbReference>
<reference evidence="2 3" key="1">
    <citation type="journal article" date="2024" name="Plant Biotechnol. J.">
        <title>Dendrobium thyrsiflorum genome and its molecular insights into genes involved in important horticultural traits.</title>
        <authorList>
            <person name="Chen B."/>
            <person name="Wang J.Y."/>
            <person name="Zheng P.J."/>
            <person name="Li K.L."/>
            <person name="Liang Y.M."/>
            <person name="Chen X.F."/>
            <person name="Zhang C."/>
            <person name="Zhao X."/>
            <person name="He X."/>
            <person name="Zhang G.Q."/>
            <person name="Liu Z.J."/>
            <person name="Xu Q."/>
        </authorList>
    </citation>
    <scope>NUCLEOTIDE SEQUENCE [LARGE SCALE GENOMIC DNA]</scope>
    <source>
        <strain evidence="2">GZMU011</strain>
    </source>
</reference>
<evidence type="ECO:0000256" key="1">
    <source>
        <dbReference type="SAM" id="MobiDB-lite"/>
    </source>
</evidence>
<proteinExistence type="predicted"/>
<protein>
    <submittedName>
        <fullName evidence="2">Uncharacterized protein</fullName>
    </submittedName>
</protein>
<sequence>MALKYLGITELKTQGNALTSSVACNLPSEAAETQRSLLMRSLDHWFLMFLCAAGLHNLNGHGCKGDKMRLGFSIVEFLSLEEGRGVPIRFSQLSNIARSSWPKKFLQHQNNSRFGGFTGFGRRSARKGESYLHSERAPVLNSYQNVVTSDPTGKGTSSKERSRTTTKKPKKPLVQSITSCEARKPNSNDEKKKMKSKP</sequence>
<accession>A0ABD0VMA0</accession>
<evidence type="ECO:0000313" key="2">
    <source>
        <dbReference type="EMBL" id="KAL0926054.1"/>
    </source>
</evidence>
<comment type="caution">
    <text evidence="2">The sequence shown here is derived from an EMBL/GenBank/DDBJ whole genome shotgun (WGS) entry which is preliminary data.</text>
</comment>
<evidence type="ECO:0000313" key="3">
    <source>
        <dbReference type="Proteomes" id="UP001552299"/>
    </source>
</evidence>